<keyword evidence="5 8" id="KW-0067">ATP-binding</keyword>
<dbReference type="Proteomes" id="UP001169242">
    <property type="component" value="Unassembled WGS sequence"/>
</dbReference>
<evidence type="ECO:0000313" key="9">
    <source>
        <dbReference type="Proteomes" id="UP001169242"/>
    </source>
</evidence>
<dbReference type="SMART" id="SM00382">
    <property type="entry name" value="AAA"/>
    <property type="match status" value="1"/>
</dbReference>
<feature type="domain" description="ABC transporter" evidence="7">
    <location>
        <begin position="2"/>
        <end position="249"/>
    </location>
</feature>
<dbReference type="GO" id="GO:0005886">
    <property type="term" value="C:plasma membrane"/>
    <property type="evidence" value="ECO:0007669"/>
    <property type="project" value="UniProtKB-SubCell"/>
</dbReference>
<dbReference type="GO" id="GO:0016887">
    <property type="term" value="F:ATP hydrolysis activity"/>
    <property type="evidence" value="ECO:0007669"/>
    <property type="project" value="InterPro"/>
</dbReference>
<comment type="subcellular location">
    <subcellularLocation>
        <location evidence="1">Cell membrane</location>
        <topology evidence="1">Peripheral membrane protein</topology>
    </subcellularLocation>
</comment>
<keyword evidence="4" id="KW-0547">Nucleotide-binding</keyword>
<keyword evidence="3" id="KW-1003">Cell membrane</keyword>
<protein>
    <submittedName>
        <fullName evidence="8">ATP-binding cassette domain-containing protein</fullName>
    </submittedName>
</protein>
<dbReference type="AlphaFoldDB" id="A0AA42J1C0"/>
<sequence length="265" mass="29525">MLTLNHINKTFNPGTVNERAALKDISLHLEPGDFVTIIGSNGAGKSTLFNMISGNFQTDSGSIILDDIDLTFMKEHKRAKYIGRLFQDPLKGTAPSMTIEENLALAYMRTAGRKFGFGISKQEKELFREKLAKLDLGLEDRMKTKVGLLSGGQRQAVTLMMSTLVTPKVLLLDEHTAALDPGTADKVLAITQEVVKKDHITTMMITHNIQSALDLGNRTIMMDDGRIILDIKGKEREGMTVQDLLERFKKESHKVLDNDRILLTK</sequence>
<keyword evidence="6" id="KW-0472">Membrane</keyword>
<evidence type="ECO:0000256" key="1">
    <source>
        <dbReference type="ARBA" id="ARBA00004202"/>
    </source>
</evidence>
<proteinExistence type="predicted"/>
<dbReference type="SUPFAM" id="SSF52540">
    <property type="entry name" value="P-loop containing nucleoside triphosphate hydrolases"/>
    <property type="match status" value="1"/>
</dbReference>
<evidence type="ECO:0000256" key="6">
    <source>
        <dbReference type="ARBA" id="ARBA00023136"/>
    </source>
</evidence>
<keyword evidence="9" id="KW-1185">Reference proteome</keyword>
<dbReference type="InterPro" id="IPR003439">
    <property type="entry name" value="ABC_transporter-like_ATP-bd"/>
</dbReference>
<dbReference type="InterPro" id="IPR050166">
    <property type="entry name" value="ABC_transporter_ATP-bind"/>
</dbReference>
<evidence type="ECO:0000259" key="7">
    <source>
        <dbReference type="PROSITE" id="PS50893"/>
    </source>
</evidence>
<name>A0AA42J1C0_9FIRM</name>
<keyword evidence="2" id="KW-0813">Transport</keyword>
<dbReference type="PANTHER" id="PTHR42788">
    <property type="entry name" value="TAURINE IMPORT ATP-BINDING PROTEIN-RELATED"/>
    <property type="match status" value="1"/>
</dbReference>
<dbReference type="InterPro" id="IPR027417">
    <property type="entry name" value="P-loop_NTPase"/>
</dbReference>
<dbReference type="InterPro" id="IPR003593">
    <property type="entry name" value="AAA+_ATPase"/>
</dbReference>
<reference evidence="8" key="1">
    <citation type="journal article" date="2023" name="Int. J. Syst. Evol. Microbiol.">
        <title>&lt;i&gt;Holtiella tumoricola&lt;/i&gt; gen. nov. sp. nov., isolated from a human clinical sample.</title>
        <authorList>
            <person name="Allen-Vercoe E."/>
            <person name="Daigneault M.C."/>
            <person name="Vancuren S.J."/>
            <person name="Cochrane K."/>
            <person name="O'Neal L.L."/>
            <person name="Sankaranarayanan K."/>
            <person name="Lawson P.A."/>
        </authorList>
    </citation>
    <scope>NUCLEOTIDE SEQUENCE</scope>
    <source>
        <strain evidence="8">CC70A</strain>
    </source>
</reference>
<organism evidence="8 9">
    <name type="scientific">Holtiella tumoricola</name>
    <dbReference type="NCBI Taxonomy" id="3018743"/>
    <lineage>
        <taxon>Bacteria</taxon>
        <taxon>Bacillati</taxon>
        <taxon>Bacillota</taxon>
        <taxon>Clostridia</taxon>
        <taxon>Lachnospirales</taxon>
        <taxon>Cellulosilyticaceae</taxon>
        <taxon>Holtiella</taxon>
    </lineage>
</organism>
<accession>A0AA42J1C0</accession>
<evidence type="ECO:0000256" key="4">
    <source>
        <dbReference type="ARBA" id="ARBA00022741"/>
    </source>
</evidence>
<dbReference type="PROSITE" id="PS50893">
    <property type="entry name" value="ABC_TRANSPORTER_2"/>
    <property type="match status" value="1"/>
</dbReference>
<dbReference type="GO" id="GO:0005524">
    <property type="term" value="F:ATP binding"/>
    <property type="evidence" value="ECO:0007669"/>
    <property type="project" value="UniProtKB-KW"/>
</dbReference>
<gene>
    <name evidence="8" type="ORF">PBV87_11040</name>
</gene>
<evidence type="ECO:0000256" key="5">
    <source>
        <dbReference type="ARBA" id="ARBA00022840"/>
    </source>
</evidence>
<dbReference type="PANTHER" id="PTHR42788:SF7">
    <property type="entry name" value="NITRATE ABC TRANSPORTER ATP-BINDING PROTEIN"/>
    <property type="match status" value="1"/>
</dbReference>
<dbReference type="Gene3D" id="3.40.50.300">
    <property type="entry name" value="P-loop containing nucleotide triphosphate hydrolases"/>
    <property type="match status" value="1"/>
</dbReference>
<dbReference type="EMBL" id="JAQIFT010000044">
    <property type="protein sequence ID" value="MDA3732016.1"/>
    <property type="molecule type" value="Genomic_DNA"/>
</dbReference>
<evidence type="ECO:0000313" key="8">
    <source>
        <dbReference type="EMBL" id="MDA3732016.1"/>
    </source>
</evidence>
<evidence type="ECO:0000256" key="3">
    <source>
        <dbReference type="ARBA" id="ARBA00022475"/>
    </source>
</evidence>
<dbReference type="Pfam" id="PF00005">
    <property type="entry name" value="ABC_tran"/>
    <property type="match status" value="1"/>
</dbReference>
<dbReference type="RefSeq" id="WP_271012311.1">
    <property type="nucleotide sequence ID" value="NZ_JAQIFT010000044.1"/>
</dbReference>
<evidence type="ECO:0000256" key="2">
    <source>
        <dbReference type="ARBA" id="ARBA00022448"/>
    </source>
</evidence>
<comment type="caution">
    <text evidence="8">The sequence shown here is derived from an EMBL/GenBank/DDBJ whole genome shotgun (WGS) entry which is preliminary data.</text>
</comment>